<dbReference type="Proteomes" id="UP000248616">
    <property type="component" value="Unassembled WGS sequence"/>
</dbReference>
<protein>
    <submittedName>
        <fullName evidence="1">DNA-binding protein</fullName>
    </submittedName>
</protein>
<gene>
    <name evidence="1" type="ORF">B5V02_32510</name>
</gene>
<evidence type="ECO:0000313" key="2">
    <source>
        <dbReference type="Proteomes" id="UP000248616"/>
    </source>
</evidence>
<dbReference type="AlphaFoldDB" id="A0A2W7CL29"/>
<sequence>MEYTFTLKYRLADDDQDADALVERLGEAGCTDALVGIGIVGRLALEFTREAESAQEAVRSALADVKAAIPTATLVEATPDLVGLTDVAEIMGVSRQYLRKLMLGNNDFPAPVHEGNGALWHLSDVLGWLEGRKGYQPEHTLHETAKATLEVNVAKEARRFAPTAMRELERLIA</sequence>
<comment type="caution">
    <text evidence="1">The sequence shown here is derived from an EMBL/GenBank/DDBJ whole genome shotgun (WGS) entry which is preliminary data.</text>
</comment>
<name>A0A2W7CL29_9HYPH</name>
<proteinExistence type="predicted"/>
<evidence type="ECO:0000313" key="1">
    <source>
        <dbReference type="EMBL" id="PZV34479.1"/>
    </source>
</evidence>
<dbReference type="RefSeq" id="WP_111548130.1">
    <property type="nucleotide sequence ID" value="NZ_MZXV01000072.1"/>
</dbReference>
<dbReference type="OrthoDB" id="7860618at2"/>
<dbReference type="EMBL" id="MZXV01000072">
    <property type="protein sequence ID" value="PZV34479.1"/>
    <property type="molecule type" value="Genomic_DNA"/>
</dbReference>
<keyword evidence="2" id="KW-1185">Reference proteome</keyword>
<accession>A0A2W7CL29</accession>
<reference evidence="2" key="1">
    <citation type="submission" date="2017-03" db="EMBL/GenBank/DDBJ databases">
        <authorList>
            <person name="Safronova V.I."/>
            <person name="Sazanova A.L."/>
            <person name="Chirak E.R."/>
        </authorList>
    </citation>
    <scope>NUCLEOTIDE SEQUENCE [LARGE SCALE GENOMIC DNA]</scope>
    <source>
        <strain evidence="2">Ach-343</strain>
    </source>
</reference>
<organism evidence="1 2">
    <name type="scientific">Mesorhizobium kowhaii</name>
    <dbReference type="NCBI Taxonomy" id="1300272"/>
    <lineage>
        <taxon>Bacteria</taxon>
        <taxon>Pseudomonadati</taxon>
        <taxon>Pseudomonadota</taxon>
        <taxon>Alphaproteobacteria</taxon>
        <taxon>Hyphomicrobiales</taxon>
        <taxon>Phyllobacteriaceae</taxon>
        <taxon>Mesorhizobium</taxon>
    </lineage>
</organism>
<dbReference type="GO" id="GO:0003677">
    <property type="term" value="F:DNA binding"/>
    <property type="evidence" value="ECO:0007669"/>
    <property type="project" value="UniProtKB-KW"/>
</dbReference>
<keyword evidence="1" id="KW-0238">DNA-binding</keyword>